<name>A0ABQ5K7Q4_9EUKA</name>
<accession>A0ABQ5K7Q4</accession>
<evidence type="ECO:0000313" key="1">
    <source>
        <dbReference type="EMBL" id="GKT28581.1"/>
    </source>
</evidence>
<dbReference type="EMBL" id="BQXS01000367">
    <property type="protein sequence ID" value="GKT28581.1"/>
    <property type="molecule type" value="Genomic_DNA"/>
</dbReference>
<comment type="caution">
    <text evidence="1">The sequence shown here is derived from an EMBL/GenBank/DDBJ whole genome shotgun (WGS) entry which is preliminary data.</text>
</comment>
<organism evidence="1 2">
    <name type="scientific">Aduncisulcus paluster</name>
    <dbReference type="NCBI Taxonomy" id="2918883"/>
    <lineage>
        <taxon>Eukaryota</taxon>
        <taxon>Metamonada</taxon>
        <taxon>Carpediemonas-like organisms</taxon>
        <taxon>Aduncisulcus</taxon>
    </lineage>
</organism>
<gene>
    <name evidence="1" type="ORF">ADUPG1_000740</name>
</gene>
<keyword evidence="2" id="KW-1185">Reference proteome</keyword>
<sequence length="32" mass="3474">MQITILPTPCSFLKLTPPGSNSGIEVEDKDEL</sequence>
<evidence type="ECO:0000313" key="2">
    <source>
        <dbReference type="Proteomes" id="UP001057375"/>
    </source>
</evidence>
<dbReference type="Proteomes" id="UP001057375">
    <property type="component" value="Unassembled WGS sequence"/>
</dbReference>
<protein>
    <submittedName>
        <fullName evidence="1">Uncharacterized protein</fullName>
    </submittedName>
</protein>
<proteinExistence type="predicted"/>
<reference evidence="1" key="1">
    <citation type="submission" date="2022-03" db="EMBL/GenBank/DDBJ databases">
        <title>Draft genome sequence of Aduncisulcus paluster, a free-living microaerophilic Fornicata.</title>
        <authorList>
            <person name="Yuyama I."/>
            <person name="Kume K."/>
            <person name="Tamura T."/>
            <person name="Inagaki Y."/>
            <person name="Hashimoto T."/>
        </authorList>
    </citation>
    <scope>NUCLEOTIDE SEQUENCE</scope>
    <source>
        <strain evidence="1">NY0171</strain>
    </source>
</reference>
<feature type="non-terminal residue" evidence="1">
    <location>
        <position position="32"/>
    </location>
</feature>